<keyword evidence="2 4" id="KW-0560">Oxidoreductase</keyword>
<evidence type="ECO:0000256" key="1">
    <source>
        <dbReference type="ARBA" id="ARBA00005854"/>
    </source>
</evidence>
<proteinExistence type="inferred from homology"/>
<organism evidence="7 8">
    <name type="scientific">Mucisphaera calidilacus</name>
    <dbReference type="NCBI Taxonomy" id="2527982"/>
    <lineage>
        <taxon>Bacteria</taxon>
        <taxon>Pseudomonadati</taxon>
        <taxon>Planctomycetota</taxon>
        <taxon>Phycisphaerae</taxon>
        <taxon>Phycisphaerales</taxon>
        <taxon>Phycisphaeraceae</taxon>
        <taxon>Mucisphaera</taxon>
    </lineage>
</organism>
<dbReference type="GO" id="GO:0051287">
    <property type="term" value="F:NAD binding"/>
    <property type="evidence" value="ECO:0007669"/>
    <property type="project" value="InterPro"/>
</dbReference>
<evidence type="ECO:0000256" key="3">
    <source>
        <dbReference type="ARBA" id="ARBA00023027"/>
    </source>
</evidence>
<feature type="domain" description="D-isomer specific 2-hydroxyacid dehydrogenase NAD-binding" evidence="6">
    <location>
        <begin position="107"/>
        <end position="285"/>
    </location>
</feature>
<dbReference type="Pfam" id="PF00389">
    <property type="entry name" value="2-Hacid_dh"/>
    <property type="match status" value="1"/>
</dbReference>
<dbReference type="InterPro" id="IPR050418">
    <property type="entry name" value="D-iso_2-hydroxyacid_DH_PdxB"/>
</dbReference>
<dbReference type="Gene3D" id="3.40.50.720">
    <property type="entry name" value="NAD(P)-binding Rossmann-like Domain"/>
    <property type="match status" value="2"/>
</dbReference>
<keyword evidence="8" id="KW-1185">Reference proteome</keyword>
<evidence type="ECO:0000256" key="4">
    <source>
        <dbReference type="RuleBase" id="RU003719"/>
    </source>
</evidence>
<gene>
    <name evidence="7" type="ORF">Pan265_12100</name>
</gene>
<comment type="similarity">
    <text evidence="1 4">Belongs to the D-isomer specific 2-hydroxyacid dehydrogenase family.</text>
</comment>
<evidence type="ECO:0000259" key="6">
    <source>
        <dbReference type="Pfam" id="PF02826"/>
    </source>
</evidence>
<evidence type="ECO:0000259" key="5">
    <source>
        <dbReference type="Pfam" id="PF00389"/>
    </source>
</evidence>
<dbReference type="AlphaFoldDB" id="A0A518BWL4"/>
<dbReference type="RefSeq" id="WP_145445514.1">
    <property type="nucleotide sequence ID" value="NZ_CP036280.1"/>
</dbReference>
<name>A0A518BWL4_9BACT</name>
<dbReference type="InterPro" id="IPR006140">
    <property type="entry name" value="D-isomer_DH_NAD-bd"/>
</dbReference>
<dbReference type="PROSITE" id="PS00670">
    <property type="entry name" value="D_2_HYDROXYACID_DH_2"/>
    <property type="match status" value="1"/>
</dbReference>
<dbReference type="FunFam" id="3.40.50.720:FF:000203">
    <property type="entry name" value="D-3-phosphoglycerate dehydrogenase (SerA)"/>
    <property type="match status" value="1"/>
</dbReference>
<dbReference type="PANTHER" id="PTHR43761:SF1">
    <property type="entry name" value="D-ISOMER SPECIFIC 2-HYDROXYACID DEHYDROGENASE CATALYTIC DOMAIN-CONTAINING PROTEIN-RELATED"/>
    <property type="match status" value="1"/>
</dbReference>
<accession>A0A518BWL4</accession>
<keyword evidence="3" id="KW-0520">NAD</keyword>
<dbReference type="EC" id="1.-.-.-" evidence="7"/>
<feature type="domain" description="D-isomer specific 2-hydroxyacid dehydrogenase catalytic" evidence="5">
    <location>
        <begin position="19"/>
        <end position="316"/>
    </location>
</feature>
<dbReference type="InterPro" id="IPR029752">
    <property type="entry name" value="D-isomer_DH_CS1"/>
</dbReference>
<dbReference type="PROSITE" id="PS00065">
    <property type="entry name" value="D_2_HYDROXYACID_DH_1"/>
    <property type="match status" value="1"/>
</dbReference>
<dbReference type="InterPro" id="IPR006139">
    <property type="entry name" value="D-isomer_2_OHA_DH_cat_dom"/>
</dbReference>
<dbReference type="CDD" id="cd12162">
    <property type="entry name" value="2-Hacid_dh_4"/>
    <property type="match status" value="1"/>
</dbReference>
<sequence>MKIVVTDGVTLNPGDLSWEQLADLGNCDIYDNSTPEENLQRCRDADIVLTNKVVFDKDTLEQLPSLKLISVTATGYNIIDTTTASQRNVVVTNVPAYSTQSVAQMTFALILELCQHVGHHSQTVHEGRWSRSPNFCYWDKPLIELAGRTLGIVGTGRIGSESAQIAKAFGMNVIATNRTGNPGDTGLTIVDRDELFARSDIVSLHCPLTNDNEQFVNQTLLTTMKPSAFLINTSRGQLINEQHLADALNSEQIAGAGLDVLATEPPAPDNPLLTAKNCVITPHIAWATRAARSRLMDIAVDNVKAFLQGSPRNVVNPA</sequence>
<dbReference type="InterPro" id="IPR036291">
    <property type="entry name" value="NAD(P)-bd_dom_sf"/>
</dbReference>
<dbReference type="KEGG" id="mcad:Pan265_12100"/>
<dbReference type="InterPro" id="IPR029753">
    <property type="entry name" value="D-isomer_DH_CS"/>
</dbReference>
<dbReference type="PANTHER" id="PTHR43761">
    <property type="entry name" value="D-ISOMER SPECIFIC 2-HYDROXYACID DEHYDROGENASE FAMILY PROTEIN (AFU_ORTHOLOGUE AFUA_1G13630)"/>
    <property type="match status" value="1"/>
</dbReference>
<dbReference type="OrthoDB" id="277029at2"/>
<dbReference type="Pfam" id="PF02826">
    <property type="entry name" value="2-Hacid_dh_C"/>
    <property type="match status" value="1"/>
</dbReference>
<dbReference type="Proteomes" id="UP000320386">
    <property type="component" value="Chromosome"/>
</dbReference>
<protein>
    <submittedName>
        <fullName evidence="7">2-hydroxyacid dehydrogenase</fullName>
        <ecNumber evidence="7">1.-.-.-</ecNumber>
    </submittedName>
</protein>
<dbReference type="SUPFAM" id="SSF51735">
    <property type="entry name" value="NAD(P)-binding Rossmann-fold domains"/>
    <property type="match status" value="1"/>
</dbReference>
<dbReference type="GO" id="GO:0016616">
    <property type="term" value="F:oxidoreductase activity, acting on the CH-OH group of donors, NAD or NADP as acceptor"/>
    <property type="evidence" value="ECO:0007669"/>
    <property type="project" value="InterPro"/>
</dbReference>
<evidence type="ECO:0000313" key="7">
    <source>
        <dbReference type="EMBL" id="QDU71361.1"/>
    </source>
</evidence>
<dbReference type="EMBL" id="CP036280">
    <property type="protein sequence ID" value="QDU71361.1"/>
    <property type="molecule type" value="Genomic_DNA"/>
</dbReference>
<evidence type="ECO:0000256" key="2">
    <source>
        <dbReference type="ARBA" id="ARBA00023002"/>
    </source>
</evidence>
<dbReference type="PROSITE" id="PS00671">
    <property type="entry name" value="D_2_HYDROXYACID_DH_3"/>
    <property type="match status" value="1"/>
</dbReference>
<dbReference type="SUPFAM" id="SSF52283">
    <property type="entry name" value="Formate/glycerate dehydrogenase catalytic domain-like"/>
    <property type="match status" value="1"/>
</dbReference>
<reference evidence="7 8" key="1">
    <citation type="submission" date="2019-02" db="EMBL/GenBank/DDBJ databases">
        <title>Deep-cultivation of Planctomycetes and their phenomic and genomic characterization uncovers novel biology.</title>
        <authorList>
            <person name="Wiegand S."/>
            <person name="Jogler M."/>
            <person name="Boedeker C."/>
            <person name="Pinto D."/>
            <person name="Vollmers J."/>
            <person name="Rivas-Marin E."/>
            <person name="Kohn T."/>
            <person name="Peeters S.H."/>
            <person name="Heuer A."/>
            <person name="Rast P."/>
            <person name="Oberbeckmann S."/>
            <person name="Bunk B."/>
            <person name="Jeske O."/>
            <person name="Meyerdierks A."/>
            <person name="Storesund J.E."/>
            <person name="Kallscheuer N."/>
            <person name="Luecker S."/>
            <person name="Lage O.M."/>
            <person name="Pohl T."/>
            <person name="Merkel B.J."/>
            <person name="Hornburger P."/>
            <person name="Mueller R.-W."/>
            <person name="Bruemmer F."/>
            <person name="Labrenz M."/>
            <person name="Spormann A.M."/>
            <person name="Op den Camp H."/>
            <person name="Overmann J."/>
            <person name="Amann R."/>
            <person name="Jetten M.S.M."/>
            <person name="Mascher T."/>
            <person name="Medema M.H."/>
            <person name="Devos D.P."/>
            <person name="Kaster A.-K."/>
            <person name="Ovreas L."/>
            <person name="Rohde M."/>
            <person name="Galperin M.Y."/>
            <person name="Jogler C."/>
        </authorList>
    </citation>
    <scope>NUCLEOTIDE SEQUENCE [LARGE SCALE GENOMIC DNA]</scope>
    <source>
        <strain evidence="7 8">Pan265</strain>
    </source>
</reference>
<evidence type="ECO:0000313" key="8">
    <source>
        <dbReference type="Proteomes" id="UP000320386"/>
    </source>
</evidence>